<reference evidence="1 2" key="1">
    <citation type="journal article" date="2018" name="Front. Plant Sci.">
        <title>Red Clover (Trifolium pratense) and Zigzag Clover (T. medium) - A Picture of Genomic Similarities and Differences.</title>
        <authorList>
            <person name="Dluhosova J."/>
            <person name="Istvanek J."/>
            <person name="Nedelnik J."/>
            <person name="Repkova J."/>
        </authorList>
    </citation>
    <scope>NUCLEOTIDE SEQUENCE [LARGE SCALE GENOMIC DNA]</scope>
    <source>
        <strain evidence="2">cv. 10/8</strain>
        <tissue evidence="1">Leaf</tissue>
    </source>
</reference>
<evidence type="ECO:0000313" key="1">
    <source>
        <dbReference type="EMBL" id="MCH83967.1"/>
    </source>
</evidence>
<sequence length="198" mass="22222">AFSSNVHNELYLHQFLITSTNTLYTLYTLKFVLQQQMSGDDVETSGLTSVDLFSSCSLSAFNVRFFSREFHSFIFLNLSHPLLFVCINDLFLLCILLETRLIEVSSNDVALLILLHAIVAVTATDKLFLDYCVECTFKPCSHNLLMLIKFALSPSTSSTSSRHGEPRLVILPLPKIFHFAPSPKVTFLPEKGDLILLG</sequence>
<dbReference type="EMBL" id="LXQA010006031">
    <property type="protein sequence ID" value="MCH83967.1"/>
    <property type="molecule type" value="Genomic_DNA"/>
</dbReference>
<protein>
    <submittedName>
        <fullName evidence="1">Uncharacterized protein</fullName>
    </submittedName>
</protein>
<evidence type="ECO:0000313" key="2">
    <source>
        <dbReference type="Proteomes" id="UP000265520"/>
    </source>
</evidence>
<dbReference type="Proteomes" id="UP000265520">
    <property type="component" value="Unassembled WGS sequence"/>
</dbReference>
<gene>
    <name evidence="1" type="ORF">A2U01_0004797</name>
</gene>
<proteinExistence type="predicted"/>
<accession>A0A392M903</accession>
<name>A0A392M903_9FABA</name>
<keyword evidence="2" id="KW-1185">Reference proteome</keyword>
<comment type="caution">
    <text evidence="1">The sequence shown here is derived from an EMBL/GenBank/DDBJ whole genome shotgun (WGS) entry which is preliminary data.</text>
</comment>
<dbReference type="AlphaFoldDB" id="A0A392M903"/>
<feature type="non-terminal residue" evidence="1">
    <location>
        <position position="1"/>
    </location>
</feature>
<organism evidence="1 2">
    <name type="scientific">Trifolium medium</name>
    <dbReference type="NCBI Taxonomy" id="97028"/>
    <lineage>
        <taxon>Eukaryota</taxon>
        <taxon>Viridiplantae</taxon>
        <taxon>Streptophyta</taxon>
        <taxon>Embryophyta</taxon>
        <taxon>Tracheophyta</taxon>
        <taxon>Spermatophyta</taxon>
        <taxon>Magnoliopsida</taxon>
        <taxon>eudicotyledons</taxon>
        <taxon>Gunneridae</taxon>
        <taxon>Pentapetalae</taxon>
        <taxon>rosids</taxon>
        <taxon>fabids</taxon>
        <taxon>Fabales</taxon>
        <taxon>Fabaceae</taxon>
        <taxon>Papilionoideae</taxon>
        <taxon>50 kb inversion clade</taxon>
        <taxon>NPAAA clade</taxon>
        <taxon>Hologalegina</taxon>
        <taxon>IRL clade</taxon>
        <taxon>Trifolieae</taxon>
        <taxon>Trifolium</taxon>
    </lineage>
</organism>